<proteinExistence type="predicted"/>
<evidence type="ECO:0000313" key="2">
    <source>
        <dbReference type="Proteomes" id="UP000183995"/>
    </source>
</evidence>
<reference evidence="1 2" key="1">
    <citation type="submission" date="2016-11" db="EMBL/GenBank/DDBJ databases">
        <authorList>
            <person name="Jaros S."/>
            <person name="Januszkiewicz K."/>
            <person name="Wedrychowicz H."/>
        </authorList>
    </citation>
    <scope>NUCLEOTIDE SEQUENCE [LARGE SCALE GENOMIC DNA]</scope>
    <source>
        <strain evidence="1 2">DSM 10068</strain>
    </source>
</reference>
<dbReference type="AlphaFoldDB" id="A0A1M5UE39"/>
<dbReference type="Proteomes" id="UP000183995">
    <property type="component" value="Unassembled WGS sequence"/>
</dbReference>
<protein>
    <submittedName>
        <fullName evidence="1">Competence protein ComFB</fullName>
    </submittedName>
</protein>
<gene>
    <name evidence="1" type="ORF">SAMN02745823_00477</name>
</gene>
<accession>A0A1M5UE39</accession>
<dbReference type="OrthoDB" id="5616024at2"/>
<evidence type="ECO:0000313" key="1">
    <source>
        <dbReference type="EMBL" id="SHH61325.1"/>
    </source>
</evidence>
<dbReference type="InterPro" id="IPR019657">
    <property type="entry name" value="ComFB"/>
</dbReference>
<sequence>MENNERKNEELEPVNINEEFVKQCVRKTIRDLGGCGCEICYADACALALNALQPRYVTTRRGALLSEVDQTRVADSTGITVEVTKAVMKVMQSPRH</sequence>
<keyword evidence="2" id="KW-1185">Reference proteome</keyword>
<dbReference type="STRING" id="1123282.SAMN02745823_00477"/>
<dbReference type="Pfam" id="PF10719">
    <property type="entry name" value="ComFB"/>
    <property type="match status" value="1"/>
</dbReference>
<organism evidence="1 2">
    <name type="scientific">Sporobacter termitidis DSM 10068</name>
    <dbReference type="NCBI Taxonomy" id="1123282"/>
    <lineage>
        <taxon>Bacteria</taxon>
        <taxon>Bacillati</taxon>
        <taxon>Bacillota</taxon>
        <taxon>Clostridia</taxon>
        <taxon>Eubacteriales</taxon>
        <taxon>Oscillospiraceae</taxon>
        <taxon>Sporobacter</taxon>
    </lineage>
</organism>
<dbReference type="EMBL" id="FQXV01000001">
    <property type="protein sequence ID" value="SHH61325.1"/>
    <property type="molecule type" value="Genomic_DNA"/>
</dbReference>
<name>A0A1M5UE39_9FIRM</name>
<dbReference type="RefSeq" id="WP_073076018.1">
    <property type="nucleotide sequence ID" value="NZ_FQXV01000001.1"/>
</dbReference>